<keyword evidence="4" id="KW-0234">DNA repair</keyword>
<evidence type="ECO:0000256" key="2">
    <source>
        <dbReference type="ARBA" id="ARBA00012000"/>
    </source>
</evidence>
<dbReference type="Gene3D" id="1.10.340.30">
    <property type="entry name" value="Hypothetical protein, domain 2"/>
    <property type="match status" value="1"/>
</dbReference>
<comment type="catalytic activity">
    <reaction evidence="1">
        <text>Hydrolysis of alkylated DNA, releasing 3-methyladenine, 3-methylguanine, 7-methylguanine and 7-methyladenine.</text>
        <dbReference type="EC" id="3.2.2.21"/>
    </reaction>
</comment>
<dbReference type="InterPro" id="IPR051912">
    <property type="entry name" value="Alkylbase_DNA_Glycosylase/TA"/>
</dbReference>
<sequence>MFERFEQGQFHTICDQLAALDEDMKLILDRYGYPPFWARPNTFESLVHIILEQQVSLASALAALNKLRGKIDLITPERLLSLSNEDLRACYFSRQKTIYVRHLAEKLVHGELSLEALELMNDDEVRHQLKLVKGIGDWTVDIYLIFILHHTDVFPLGDLAAVNALKQLKKLDASSSKEDILFTALHWKPYRSVAVMMLWHYYLEKRRLGHK</sequence>
<reference evidence="6 7" key="1">
    <citation type="submission" date="2018-05" db="EMBL/GenBank/DDBJ databases">
        <title>Pedobacter paludis sp. nov., isolated from wetland soil.</title>
        <authorList>
            <person name="Zhang Y."/>
            <person name="Wang G."/>
        </authorList>
    </citation>
    <scope>NUCLEOTIDE SEQUENCE [LARGE SCALE GENOMIC DNA]</scope>
    <source>
        <strain evidence="6 7">KCTC22721</strain>
    </source>
</reference>
<dbReference type="RefSeq" id="WP_109924770.1">
    <property type="nucleotide sequence ID" value="NZ_QGNZ01000001.1"/>
</dbReference>
<dbReference type="PANTHER" id="PTHR43003:SF5">
    <property type="entry name" value="DNA-3-METHYLADENINE GLYCOSYLASE"/>
    <property type="match status" value="1"/>
</dbReference>
<evidence type="ECO:0000259" key="5">
    <source>
        <dbReference type="SMART" id="SM00478"/>
    </source>
</evidence>
<keyword evidence="7" id="KW-1185">Reference proteome</keyword>
<dbReference type="AlphaFoldDB" id="A0A317ETX0"/>
<dbReference type="GO" id="GO:0032131">
    <property type="term" value="F:alkylated DNA binding"/>
    <property type="evidence" value="ECO:0007669"/>
    <property type="project" value="TreeGrafter"/>
</dbReference>
<dbReference type="InterPro" id="IPR011257">
    <property type="entry name" value="DNA_glycosylase"/>
</dbReference>
<dbReference type="EC" id="3.2.2.21" evidence="2"/>
<evidence type="ECO:0000256" key="4">
    <source>
        <dbReference type="ARBA" id="ARBA00023204"/>
    </source>
</evidence>
<name>A0A317ETX0_9SPHI</name>
<dbReference type="EMBL" id="QGNZ01000001">
    <property type="protein sequence ID" value="PWS29343.1"/>
    <property type="molecule type" value="Genomic_DNA"/>
</dbReference>
<accession>A0A317ETX0</accession>
<dbReference type="Proteomes" id="UP000245379">
    <property type="component" value="Unassembled WGS sequence"/>
</dbReference>
<dbReference type="Pfam" id="PF00730">
    <property type="entry name" value="HhH-GPD"/>
    <property type="match status" value="1"/>
</dbReference>
<dbReference type="GO" id="GO:0006307">
    <property type="term" value="P:DNA alkylation repair"/>
    <property type="evidence" value="ECO:0007669"/>
    <property type="project" value="TreeGrafter"/>
</dbReference>
<comment type="caution">
    <text evidence="6">The sequence shown here is derived from an EMBL/GenBank/DDBJ whole genome shotgun (WGS) entry which is preliminary data.</text>
</comment>
<dbReference type="GO" id="GO:0008725">
    <property type="term" value="F:DNA-3-methyladenine glycosylase activity"/>
    <property type="evidence" value="ECO:0007669"/>
    <property type="project" value="TreeGrafter"/>
</dbReference>
<dbReference type="OrthoDB" id="9785929at2"/>
<dbReference type="InterPro" id="IPR003265">
    <property type="entry name" value="HhH-GPD_domain"/>
</dbReference>
<dbReference type="GO" id="GO:0032993">
    <property type="term" value="C:protein-DNA complex"/>
    <property type="evidence" value="ECO:0007669"/>
    <property type="project" value="TreeGrafter"/>
</dbReference>
<dbReference type="SUPFAM" id="SSF48150">
    <property type="entry name" value="DNA-glycosylase"/>
    <property type="match status" value="1"/>
</dbReference>
<evidence type="ECO:0000313" key="6">
    <source>
        <dbReference type="EMBL" id="PWS29343.1"/>
    </source>
</evidence>
<dbReference type="GO" id="GO:0005737">
    <property type="term" value="C:cytoplasm"/>
    <property type="evidence" value="ECO:0007669"/>
    <property type="project" value="TreeGrafter"/>
</dbReference>
<gene>
    <name evidence="6" type="ORF">DHW03_05880</name>
</gene>
<evidence type="ECO:0000313" key="7">
    <source>
        <dbReference type="Proteomes" id="UP000245379"/>
    </source>
</evidence>
<feature type="domain" description="HhH-GPD" evidence="5">
    <location>
        <begin position="51"/>
        <end position="203"/>
    </location>
</feature>
<protein>
    <recommendedName>
        <fullName evidence="2">DNA-3-methyladenine glycosylase II</fullName>
        <ecNumber evidence="2">3.2.2.21</ecNumber>
    </recommendedName>
</protein>
<dbReference type="CDD" id="cd00056">
    <property type="entry name" value="ENDO3c"/>
    <property type="match status" value="1"/>
</dbReference>
<dbReference type="GO" id="GO:0043916">
    <property type="term" value="F:DNA-7-methylguanine glycosylase activity"/>
    <property type="evidence" value="ECO:0007669"/>
    <property type="project" value="TreeGrafter"/>
</dbReference>
<dbReference type="GO" id="GO:0006285">
    <property type="term" value="P:base-excision repair, AP site formation"/>
    <property type="evidence" value="ECO:0007669"/>
    <property type="project" value="TreeGrafter"/>
</dbReference>
<proteinExistence type="predicted"/>
<dbReference type="Gene3D" id="1.10.1670.40">
    <property type="match status" value="1"/>
</dbReference>
<organism evidence="6 7">
    <name type="scientific">Pedobacter yonginense</name>
    <dbReference type="NCBI Taxonomy" id="651869"/>
    <lineage>
        <taxon>Bacteria</taxon>
        <taxon>Pseudomonadati</taxon>
        <taxon>Bacteroidota</taxon>
        <taxon>Sphingobacteriia</taxon>
        <taxon>Sphingobacteriales</taxon>
        <taxon>Sphingobacteriaceae</taxon>
        <taxon>Pedobacter</taxon>
    </lineage>
</organism>
<keyword evidence="3" id="KW-0227">DNA damage</keyword>
<evidence type="ECO:0000256" key="1">
    <source>
        <dbReference type="ARBA" id="ARBA00000086"/>
    </source>
</evidence>
<dbReference type="PANTHER" id="PTHR43003">
    <property type="entry name" value="DNA-3-METHYLADENINE GLYCOSYLASE"/>
    <property type="match status" value="1"/>
</dbReference>
<evidence type="ECO:0000256" key="3">
    <source>
        <dbReference type="ARBA" id="ARBA00022763"/>
    </source>
</evidence>
<dbReference type="SMART" id="SM00478">
    <property type="entry name" value="ENDO3c"/>
    <property type="match status" value="1"/>
</dbReference>